<dbReference type="AlphaFoldDB" id="A0A0A8ZNR9"/>
<accession>A0A0A8ZNR9</accession>
<reference evidence="1" key="1">
    <citation type="submission" date="2014-09" db="EMBL/GenBank/DDBJ databases">
        <authorList>
            <person name="Magalhaes I.L.F."/>
            <person name="Oliveira U."/>
            <person name="Santos F.R."/>
            <person name="Vidigal T.H.D.A."/>
            <person name="Brescovit A.D."/>
            <person name="Santos A.J."/>
        </authorList>
    </citation>
    <scope>NUCLEOTIDE SEQUENCE</scope>
    <source>
        <tissue evidence="1">Shoot tissue taken approximately 20 cm above the soil surface</tissue>
    </source>
</reference>
<sequence>MDDGEVCVIMAQDASIEERLYVDEHIVKTTWKIELGRWEKQKMLMSWKEWPSHFPLAHMSIIPFGESRRELNMVAHWRMSLQDCISNAVDGGRCTTTWQERAS</sequence>
<evidence type="ECO:0000313" key="1">
    <source>
        <dbReference type="EMBL" id="JAD38400.1"/>
    </source>
</evidence>
<name>A0A0A8ZNR9_ARUDO</name>
<proteinExistence type="predicted"/>
<protein>
    <submittedName>
        <fullName evidence="1">Uncharacterized protein</fullName>
    </submittedName>
</protein>
<dbReference type="EMBL" id="GBRH01259495">
    <property type="protein sequence ID" value="JAD38400.1"/>
    <property type="molecule type" value="Transcribed_RNA"/>
</dbReference>
<reference evidence="1" key="2">
    <citation type="journal article" date="2015" name="Data Brief">
        <title>Shoot transcriptome of the giant reed, Arundo donax.</title>
        <authorList>
            <person name="Barrero R.A."/>
            <person name="Guerrero F.D."/>
            <person name="Moolhuijzen P."/>
            <person name="Goolsby J.A."/>
            <person name="Tidwell J."/>
            <person name="Bellgard S.E."/>
            <person name="Bellgard M.I."/>
        </authorList>
    </citation>
    <scope>NUCLEOTIDE SEQUENCE</scope>
    <source>
        <tissue evidence="1">Shoot tissue taken approximately 20 cm above the soil surface</tissue>
    </source>
</reference>
<organism evidence="1">
    <name type="scientific">Arundo donax</name>
    <name type="common">Giant reed</name>
    <name type="synonym">Donax arundinaceus</name>
    <dbReference type="NCBI Taxonomy" id="35708"/>
    <lineage>
        <taxon>Eukaryota</taxon>
        <taxon>Viridiplantae</taxon>
        <taxon>Streptophyta</taxon>
        <taxon>Embryophyta</taxon>
        <taxon>Tracheophyta</taxon>
        <taxon>Spermatophyta</taxon>
        <taxon>Magnoliopsida</taxon>
        <taxon>Liliopsida</taxon>
        <taxon>Poales</taxon>
        <taxon>Poaceae</taxon>
        <taxon>PACMAD clade</taxon>
        <taxon>Arundinoideae</taxon>
        <taxon>Arundineae</taxon>
        <taxon>Arundo</taxon>
    </lineage>
</organism>